<keyword evidence="2" id="KW-1185">Reference proteome</keyword>
<name>A0ABQ8AZ65_BRANA</name>
<evidence type="ECO:0000313" key="2">
    <source>
        <dbReference type="Proteomes" id="UP000824890"/>
    </source>
</evidence>
<proteinExistence type="predicted"/>
<protein>
    <submittedName>
        <fullName evidence="1">Uncharacterized protein</fullName>
    </submittedName>
</protein>
<organism evidence="1 2">
    <name type="scientific">Brassica napus</name>
    <name type="common">Rape</name>
    <dbReference type="NCBI Taxonomy" id="3708"/>
    <lineage>
        <taxon>Eukaryota</taxon>
        <taxon>Viridiplantae</taxon>
        <taxon>Streptophyta</taxon>
        <taxon>Embryophyta</taxon>
        <taxon>Tracheophyta</taxon>
        <taxon>Spermatophyta</taxon>
        <taxon>Magnoliopsida</taxon>
        <taxon>eudicotyledons</taxon>
        <taxon>Gunneridae</taxon>
        <taxon>Pentapetalae</taxon>
        <taxon>rosids</taxon>
        <taxon>malvids</taxon>
        <taxon>Brassicales</taxon>
        <taxon>Brassicaceae</taxon>
        <taxon>Brassiceae</taxon>
        <taxon>Brassica</taxon>
    </lineage>
</organism>
<sequence length="146" mass="16250">ALAILPNSSSKVLFTPDSLSSSLAKFFFGPKTLPGVAANATSAAFEPPVMPTIKIYLLMVERGYHCFREFSQLLELSDAPPVKLSPCHQWSFGPSMGTYNGRQSCFVLQLQIFATFLLARTLSRCSSFRLILCLNFLLLFSGWLRF</sequence>
<comment type="caution">
    <text evidence="1">The sequence shown here is derived from an EMBL/GenBank/DDBJ whole genome shotgun (WGS) entry which is preliminary data.</text>
</comment>
<dbReference type="Proteomes" id="UP000824890">
    <property type="component" value="Unassembled WGS sequence"/>
</dbReference>
<dbReference type="EMBL" id="JAGKQM010000012">
    <property type="protein sequence ID" value="KAH0897325.1"/>
    <property type="molecule type" value="Genomic_DNA"/>
</dbReference>
<accession>A0ABQ8AZ65</accession>
<reference evidence="1 2" key="1">
    <citation type="submission" date="2021-05" db="EMBL/GenBank/DDBJ databases">
        <title>Genome Assembly of Synthetic Allotetraploid Brassica napus Reveals Homoeologous Exchanges between Subgenomes.</title>
        <authorList>
            <person name="Davis J.T."/>
        </authorList>
    </citation>
    <scope>NUCLEOTIDE SEQUENCE [LARGE SCALE GENOMIC DNA]</scope>
    <source>
        <strain evidence="2">cv. Da-Ae</strain>
        <tissue evidence="1">Seedling</tissue>
    </source>
</reference>
<gene>
    <name evidence="1" type="ORF">HID58_046893</name>
</gene>
<evidence type="ECO:0000313" key="1">
    <source>
        <dbReference type="EMBL" id="KAH0897325.1"/>
    </source>
</evidence>
<feature type="non-terminal residue" evidence="1">
    <location>
        <position position="1"/>
    </location>
</feature>